<evidence type="ECO:0000313" key="1">
    <source>
        <dbReference type="EMBL" id="MBX57457.1"/>
    </source>
</evidence>
<organism evidence="1">
    <name type="scientific">Rhizophora mucronata</name>
    <name type="common">Asiatic mangrove</name>
    <dbReference type="NCBI Taxonomy" id="61149"/>
    <lineage>
        <taxon>Eukaryota</taxon>
        <taxon>Viridiplantae</taxon>
        <taxon>Streptophyta</taxon>
        <taxon>Embryophyta</taxon>
        <taxon>Tracheophyta</taxon>
        <taxon>Spermatophyta</taxon>
        <taxon>Magnoliopsida</taxon>
        <taxon>eudicotyledons</taxon>
        <taxon>Gunneridae</taxon>
        <taxon>Pentapetalae</taxon>
        <taxon>rosids</taxon>
        <taxon>fabids</taxon>
        <taxon>Malpighiales</taxon>
        <taxon>Rhizophoraceae</taxon>
        <taxon>Rhizophora</taxon>
    </lineage>
</organism>
<dbReference type="AlphaFoldDB" id="A0A2P2PRT6"/>
<protein>
    <submittedName>
        <fullName evidence="1">Uncharacterized protein</fullName>
    </submittedName>
</protein>
<sequence length="54" mass="6553">MPFGKNTCFISNNHFNFEIWSKRQMNYFLNYSLRKLRSRGHLDGCILVFHVFSH</sequence>
<accession>A0A2P2PRT6</accession>
<name>A0A2P2PRT6_RHIMU</name>
<proteinExistence type="predicted"/>
<dbReference type="EMBL" id="GGEC01076973">
    <property type="protein sequence ID" value="MBX57457.1"/>
    <property type="molecule type" value="Transcribed_RNA"/>
</dbReference>
<reference evidence="1" key="1">
    <citation type="submission" date="2018-02" db="EMBL/GenBank/DDBJ databases">
        <title>Rhizophora mucronata_Transcriptome.</title>
        <authorList>
            <person name="Meera S.P."/>
            <person name="Sreeshan A."/>
            <person name="Augustine A."/>
        </authorList>
    </citation>
    <scope>NUCLEOTIDE SEQUENCE</scope>
    <source>
        <tissue evidence="1">Leaf</tissue>
    </source>
</reference>